<organism evidence="3 4">
    <name type="scientific">Aphis craccivora</name>
    <name type="common">Cowpea aphid</name>
    <dbReference type="NCBI Taxonomy" id="307492"/>
    <lineage>
        <taxon>Eukaryota</taxon>
        <taxon>Metazoa</taxon>
        <taxon>Ecdysozoa</taxon>
        <taxon>Arthropoda</taxon>
        <taxon>Hexapoda</taxon>
        <taxon>Insecta</taxon>
        <taxon>Pterygota</taxon>
        <taxon>Neoptera</taxon>
        <taxon>Paraneoptera</taxon>
        <taxon>Hemiptera</taxon>
        <taxon>Sternorrhyncha</taxon>
        <taxon>Aphidomorpha</taxon>
        <taxon>Aphidoidea</taxon>
        <taxon>Aphididae</taxon>
        <taxon>Aphidini</taxon>
        <taxon>Aphis</taxon>
        <taxon>Aphis</taxon>
    </lineage>
</organism>
<evidence type="ECO:0000256" key="1">
    <source>
        <dbReference type="PROSITE-ProRule" id="PRU00047"/>
    </source>
</evidence>
<accession>A0A6G0X3C1</accession>
<dbReference type="SMART" id="SM00343">
    <property type="entry name" value="ZnF_C2HC"/>
    <property type="match status" value="2"/>
</dbReference>
<dbReference type="OrthoDB" id="6617319at2759"/>
<dbReference type="Pfam" id="PF00098">
    <property type="entry name" value="zf-CCHC"/>
    <property type="match status" value="1"/>
</dbReference>
<dbReference type="SUPFAM" id="SSF57756">
    <property type="entry name" value="Retrovirus zinc finger-like domains"/>
    <property type="match status" value="1"/>
</dbReference>
<dbReference type="Gene3D" id="4.10.60.10">
    <property type="entry name" value="Zinc finger, CCHC-type"/>
    <property type="match status" value="1"/>
</dbReference>
<dbReference type="InterPro" id="IPR001878">
    <property type="entry name" value="Znf_CCHC"/>
</dbReference>
<protein>
    <submittedName>
        <fullName evidence="3">Transposon Ty3-I Gag-Pol polyprotein</fullName>
    </submittedName>
</protein>
<dbReference type="EMBL" id="VUJU01008201">
    <property type="protein sequence ID" value="KAF0734282.1"/>
    <property type="molecule type" value="Genomic_DNA"/>
</dbReference>
<dbReference type="InterPro" id="IPR021109">
    <property type="entry name" value="Peptidase_aspartic_dom_sf"/>
</dbReference>
<keyword evidence="1" id="KW-0862">Zinc</keyword>
<dbReference type="GO" id="GO:0008270">
    <property type="term" value="F:zinc ion binding"/>
    <property type="evidence" value="ECO:0007669"/>
    <property type="project" value="UniProtKB-KW"/>
</dbReference>
<dbReference type="InterPro" id="IPR036875">
    <property type="entry name" value="Znf_CCHC_sf"/>
</dbReference>
<dbReference type="PROSITE" id="PS50158">
    <property type="entry name" value="ZF_CCHC"/>
    <property type="match status" value="1"/>
</dbReference>
<dbReference type="SUPFAM" id="SSF50630">
    <property type="entry name" value="Acid proteases"/>
    <property type="match status" value="1"/>
</dbReference>
<dbReference type="GO" id="GO:0003676">
    <property type="term" value="F:nucleic acid binding"/>
    <property type="evidence" value="ECO:0007669"/>
    <property type="project" value="InterPro"/>
</dbReference>
<evidence type="ECO:0000259" key="2">
    <source>
        <dbReference type="PROSITE" id="PS50158"/>
    </source>
</evidence>
<feature type="domain" description="CCHC-type" evidence="2">
    <location>
        <begin position="229"/>
        <end position="243"/>
    </location>
</feature>
<name>A0A6G0X3C1_APHCR</name>
<reference evidence="3 4" key="1">
    <citation type="submission" date="2019-08" db="EMBL/GenBank/DDBJ databases">
        <title>Whole genome of Aphis craccivora.</title>
        <authorList>
            <person name="Voronova N.V."/>
            <person name="Shulinski R.S."/>
            <person name="Bandarenka Y.V."/>
            <person name="Zhorov D.G."/>
            <person name="Warner D."/>
        </authorList>
    </citation>
    <scope>NUCLEOTIDE SEQUENCE [LARGE SCALE GENOMIC DNA]</scope>
    <source>
        <strain evidence="3">180601</strain>
        <tissue evidence="3">Whole Body</tissue>
    </source>
</reference>
<keyword evidence="1" id="KW-0479">Metal-binding</keyword>
<gene>
    <name evidence="3" type="ORF">FWK35_00022282</name>
</gene>
<keyword evidence="4" id="KW-1185">Reference proteome</keyword>
<evidence type="ECO:0000313" key="4">
    <source>
        <dbReference type="Proteomes" id="UP000478052"/>
    </source>
</evidence>
<sequence length="345" mass="38781">MSKENVTPPTEPKSITAPTYNELFALVTKLSEQVRVMSERSNNSSSEPTKVSSVPVQYDVMEFRVVPDLNKTIHQFTGRESSHQAENWLDDVNGIANGDWSDFQTRFRMTFIRSLNTSNRYDLLEARTQKRDEHVMDYFQPKGLYSRDMALYALGRHHTTEEHLLGDLLEWSRMSDIHVRESKPKVTKPFIKKTEVKTSKSGGLAWARAKPSTNKVPDEAALWVAMASCWNCKKTGHLSRDCPGKRNAVRYGCGVEGHIRPNCPEREQTSVAVATREVGLHPYRRIGRINGREVDVLLDTGCHHVLIKASVAVMCGLSIRPMDKPLYGLGSTTVPSVRAVGLTQA</sequence>
<dbReference type="Pfam" id="PF13650">
    <property type="entry name" value="Asp_protease_2"/>
    <property type="match status" value="1"/>
</dbReference>
<dbReference type="AlphaFoldDB" id="A0A6G0X3C1"/>
<comment type="caution">
    <text evidence="3">The sequence shown here is derived from an EMBL/GenBank/DDBJ whole genome shotgun (WGS) entry which is preliminary data.</text>
</comment>
<evidence type="ECO:0000313" key="3">
    <source>
        <dbReference type="EMBL" id="KAF0734282.1"/>
    </source>
</evidence>
<dbReference type="Proteomes" id="UP000478052">
    <property type="component" value="Unassembled WGS sequence"/>
</dbReference>
<proteinExistence type="predicted"/>
<keyword evidence="1" id="KW-0863">Zinc-finger</keyword>